<proteinExistence type="predicted"/>
<sequence>MHDTKPAKGFFVDEAAGRREVMLPELPADLAAFTVPKPVPAGEPDYFDFDRVPRDRKGRVKVTKVDLLARAQHEFLAPPSSLPVRDLIWILRTESVRRWSGMTSRFGDQAWDTAIELVRAGVGVVRCSVDGFDYQPASFRLTEAWAEIAEDHLAELTGQADPDEARAKLLARMRPVVELADEHDLLTAVAEGSPLRVPAGSRTNTTAWSVYDAAIRAACRWIPDEAMGVRHTAKALAGHAFEDSKDWTSERETAFANLVGTAFDLAVDDADVEILMRGQLQWTIGSVVADAMAVQPWVGLPSAGLRLAGSVDTSGVRGVLLVENKDTFQQVCLRPEIVDRWLCVWGRGYASRALVALLDKLAAFPLAAWCDLDADGIGIITNLSARLETPIHPIGMDVDHWMAGPYRKQTASQLARGRTLARRLAAEGPVSLRSLAEHIAVTGEGREQETLYEEVLPSLGERLRALEQTC</sequence>
<dbReference type="RefSeq" id="WP_273944332.1">
    <property type="nucleotide sequence ID" value="NZ_CP097263.1"/>
</dbReference>
<dbReference type="Pfam" id="PF09983">
    <property type="entry name" value="JetD_C"/>
    <property type="match status" value="1"/>
</dbReference>
<evidence type="ECO:0000313" key="2">
    <source>
        <dbReference type="EMBL" id="MFC0541907.1"/>
    </source>
</evidence>
<dbReference type="Proteomes" id="UP001589810">
    <property type="component" value="Unassembled WGS sequence"/>
</dbReference>
<dbReference type="InterPro" id="IPR036078">
    <property type="entry name" value="Spo11/TopoVI_A_sf"/>
</dbReference>
<dbReference type="SUPFAM" id="SSF56726">
    <property type="entry name" value="DNA topoisomerase IV, alpha subunit"/>
    <property type="match status" value="1"/>
</dbReference>
<gene>
    <name evidence="2" type="ORF">ACFFH7_10475</name>
</gene>
<reference evidence="2 3" key="1">
    <citation type="submission" date="2024-09" db="EMBL/GenBank/DDBJ databases">
        <authorList>
            <person name="Sun Q."/>
            <person name="Mori K."/>
        </authorList>
    </citation>
    <scope>NUCLEOTIDE SEQUENCE [LARGE SCALE GENOMIC DNA]</scope>
    <source>
        <strain evidence="2 3">TBRC 1432</strain>
    </source>
</reference>
<dbReference type="EMBL" id="JBHLUD010000002">
    <property type="protein sequence ID" value="MFC0541907.1"/>
    <property type="molecule type" value="Genomic_DNA"/>
</dbReference>
<keyword evidence="3" id="KW-1185">Reference proteome</keyword>
<evidence type="ECO:0000259" key="1">
    <source>
        <dbReference type="Pfam" id="PF09983"/>
    </source>
</evidence>
<dbReference type="Gene3D" id="3.40.1360.10">
    <property type="match status" value="1"/>
</dbReference>
<name>A0ABV6MP30_9PSEU</name>
<feature type="domain" description="Wadjet protein JetD C-terminal" evidence="1">
    <location>
        <begin position="314"/>
        <end position="451"/>
    </location>
</feature>
<protein>
    <submittedName>
        <fullName evidence="2">Wadjet anti-phage system protein JetD domain-containing protein</fullName>
    </submittedName>
</protein>
<evidence type="ECO:0000313" key="3">
    <source>
        <dbReference type="Proteomes" id="UP001589810"/>
    </source>
</evidence>
<comment type="caution">
    <text evidence="2">The sequence shown here is derived from an EMBL/GenBank/DDBJ whole genome shotgun (WGS) entry which is preliminary data.</text>
</comment>
<organism evidence="2 3">
    <name type="scientific">Kutzneria chonburiensis</name>
    <dbReference type="NCBI Taxonomy" id="1483604"/>
    <lineage>
        <taxon>Bacteria</taxon>
        <taxon>Bacillati</taxon>
        <taxon>Actinomycetota</taxon>
        <taxon>Actinomycetes</taxon>
        <taxon>Pseudonocardiales</taxon>
        <taxon>Pseudonocardiaceae</taxon>
        <taxon>Kutzneria</taxon>
    </lineage>
</organism>
<accession>A0ABV6MP30</accession>
<dbReference type="InterPro" id="IPR024534">
    <property type="entry name" value="JetD_C"/>
</dbReference>